<dbReference type="EMBL" id="LHXJ01000026">
    <property type="protein sequence ID" value="KXA90992.1"/>
    <property type="molecule type" value="Genomic_DNA"/>
</dbReference>
<keyword evidence="3" id="KW-1185">Reference proteome</keyword>
<feature type="domain" description="Putative metallopeptidase" evidence="1">
    <location>
        <begin position="5"/>
        <end position="83"/>
    </location>
</feature>
<comment type="caution">
    <text evidence="2">The sequence shown here is derived from an EMBL/GenBank/DDBJ whole genome shotgun (WGS) entry which is preliminary data.</text>
</comment>
<sequence length="85" mass="9480">MEASIAHGILHTALGHQWRRGGRSEEAWNPATDDAVNWVLKESGFDLPSPSEPSRRFKDESAEKIYSEIEGEMREKDQGGVGDEP</sequence>
<accession>A0A133U9X8</accession>
<gene>
    <name evidence="2" type="ORF">AKJ57_02820</name>
</gene>
<reference evidence="2 3" key="1">
    <citation type="journal article" date="2016" name="Sci. Rep.">
        <title>Metabolic traits of an uncultured archaeal lineage -MSBL1- from brine pools of the Red Sea.</title>
        <authorList>
            <person name="Mwirichia R."/>
            <person name="Alam I."/>
            <person name="Rashid M."/>
            <person name="Vinu M."/>
            <person name="Ba-Alawi W."/>
            <person name="Anthony Kamau A."/>
            <person name="Kamanda Ngugi D."/>
            <person name="Goker M."/>
            <person name="Klenk H.P."/>
            <person name="Bajic V."/>
            <person name="Stingl U."/>
        </authorList>
    </citation>
    <scope>NUCLEOTIDE SEQUENCE [LARGE SCALE GENOMIC DNA]</scope>
    <source>
        <strain evidence="2">SCGC-AAA259A05</strain>
    </source>
</reference>
<protein>
    <recommendedName>
        <fullName evidence="1">Putative metallopeptidase domain-containing protein</fullName>
    </recommendedName>
</protein>
<proteinExistence type="predicted"/>
<dbReference type="Proteomes" id="UP000070163">
    <property type="component" value="Unassembled WGS sequence"/>
</dbReference>
<evidence type="ECO:0000259" key="1">
    <source>
        <dbReference type="Pfam" id="PF13203"/>
    </source>
</evidence>
<name>A0A133U9X8_9EURY</name>
<evidence type="ECO:0000313" key="3">
    <source>
        <dbReference type="Proteomes" id="UP000070163"/>
    </source>
</evidence>
<evidence type="ECO:0000313" key="2">
    <source>
        <dbReference type="EMBL" id="KXA90992.1"/>
    </source>
</evidence>
<organism evidence="2 3">
    <name type="scientific">candidate division MSBL1 archaeon SCGC-AAA259A05</name>
    <dbReference type="NCBI Taxonomy" id="1698259"/>
    <lineage>
        <taxon>Archaea</taxon>
        <taxon>Methanobacteriati</taxon>
        <taxon>Methanobacteriota</taxon>
        <taxon>candidate division MSBL1</taxon>
    </lineage>
</organism>
<dbReference type="Pfam" id="PF13203">
    <property type="entry name" value="DUF2201_N"/>
    <property type="match status" value="1"/>
</dbReference>
<dbReference type="AlphaFoldDB" id="A0A133U9X8"/>
<dbReference type="InterPro" id="IPR025154">
    <property type="entry name" value="Put_metallopeptidase_dom"/>
</dbReference>